<name>A0A0N4V631_ENTVE</name>
<dbReference type="AlphaFoldDB" id="A0A0N4V631"/>
<accession>A0A0N4V631</accession>
<dbReference type="Proteomes" id="UP000274131">
    <property type="component" value="Unassembled WGS sequence"/>
</dbReference>
<proteinExistence type="predicted"/>
<evidence type="ECO:0000313" key="3">
    <source>
        <dbReference type="WBParaSite" id="EVEC_0000570301-mRNA-1"/>
    </source>
</evidence>
<dbReference type="WBParaSite" id="EVEC_0000570301-mRNA-1">
    <property type="protein sequence ID" value="EVEC_0000570301-mRNA-1"/>
    <property type="gene ID" value="EVEC_0000570301"/>
</dbReference>
<gene>
    <name evidence="1" type="ORF">EVEC_LOCUS5314</name>
</gene>
<dbReference type="EMBL" id="UXUI01008124">
    <property type="protein sequence ID" value="VDD90563.1"/>
    <property type="molecule type" value="Genomic_DNA"/>
</dbReference>
<protein>
    <submittedName>
        <fullName evidence="3">CULLIN_2 domain-containing protein</fullName>
    </submittedName>
</protein>
<evidence type="ECO:0000313" key="2">
    <source>
        <dbReference type="Proteomes" id="UP000274131"/>
    </source>
</evidence>
<organism evidence="3">
    <name type="scientific">Enterobius vermicularis</name>
    <name type="common">Human pinworm</name>
    <dbReference type="NCBI Taxonomy" id="51028"/>
    <lineage>
        <taxon>Eukaryota</taxon>
        <taxon>Metazoa</taxon>
        <taxon>Ecdysozoa</taxon>
        <taxon>Nematoda</taxon>
        <taxon>Chromadorea</taxon>
        <taxon>Rhabditida</taxon>
        <taxon>Spirurina</taxon>
        <taxon>Oxyuridomorpha</taxon>
        <taxon>Oxyuroidea</taxon>
        <taxon>Oxyuridae</taxon>
        <taxon>Enterobius</taxon>
    </lineage>
</organism>
<reference evidence="3" key="1">
    <citation type="submission" date="2017-02" db="UniProtKB">
        <authorList>
            <consortium name="WormBaseParasite"/>
        </authorList>
    </citation>
    <scope>IDENTIFICATION</scope>
</reference>
<keyword evidence="2" id="KW-1185">Reference proteome</keyword>
<reference evidence="1 2" key="2">
    <citation type="submission" date="2018-10" db="EMBL/GenBank/DDBJ databases">
        <authorList>
            <consortium name="Pathogen Informatics"/>
        </authorList>
    </citation>
    <scope>NUCLEOTIDE SEQUENCE [LARGE SCALE GENOMIC DNA]</scope>
</reference>
<evidence type="ECO:0000313" key="1">
    <source>
        <dbReference type="EMBL" id="VDD90563.1"/>
    </source>
</evidence>
<sequence>MNYRWRIPHNNTADADSSDVELLEHCFGKIKSSLGLYPKLRARLDRNVRAARMDKIVGLLKEKILKLCTTDETHTALNYLKKFSSSVEMVNAVVRNLTTLERSSLNIWDNLGDSNTESAFYLQKFKELSDEQYHMLKTAFADLMNTFMKSNTKQSIAKFLVTLKPDEISELKKLAKAGKMEKIQLLTKEKLEDEDLTEEERSEITDFTEKLFSVNDH</sequence>